<dbReference type="InterPro" id="IPR011583">
    <property type="entry name" value="Chitinase_II/V-like_cat"/>
</dbReference>
<proteinExistence type="predicted"/>
<dbReference type="PROSITE" id="PS51910">
    <property type="entry name" value="GH18_2"/>
    <property type="match status" value="1"/>
</dbReference>
<reference evidence="2" key="1">
    <citation type="submission" date="2020-10" db="EMBL/GenBank/DDBJ databases">
        <authorList>
            <person name="Kadnikov V."/>
            <person name="Beletsky A.V."/>
            <person name="Mardanov A.V."/>
            <person name="Karnachuk O.V."/>
            <person name="Ravin N.V."/>
        </authorList>
    </citation>
    <scope>NUCLEOTIDE SEQUENCE</scope>
    <source>
        <strain evidence="2">Bu02</strain>
    </source>
</reference>
<evidence type="ECO:0000259" key="1">
    <source>
        <dbReference type="PROSITE" id="PS51910"/>
    </source>
</evidence>
<dbReference type="KEGG" id="fcz:IMF26_04655"/>
<dbReference type="GO" id="GO:0016787">
    <property type="term" value="F:hydrolase activity"/>
    <property type="evidence" value="ECO:0007669"/>
    <property type="project" value="UniProtKB-KW"/>
</dbReference>
<gene>
    <name evidence="2" type="ORF">IMF26_04655</name>
</gene>
<accession>A0AAT9LE86</accession>
<dbReference type="InterPro" id="IPR001223">
    <property type="entry name" value="Glyco_hydro18_cat"/>
</dbReference>
<dbReference type="Gene3D" id="3.10.50.10">
    <property type="match status" value="1"/>
</dbReference>
<dbReference type="EMBL" id="CP062796">
    <property type="protein sequence ID" value="QUL99349.1"/>
    <property type="molecule type" value="Genomic_DNA"/>
</dbReference>
<dbReference type="Gene3D" id="3.20.20.80">
    <property type="entry name" value="Glycosidases"/>
    <property type="match status" value="1"/>
</dbReference>
<feature type="domain" description="GH18" evidence="1">
    <location>
        <begin position="16"/>
        <end position="333"/>
    </location>
</feature>
<evidence type="ECO:0000313" key="2">
    <source>
        <dbReference type="EMBL" id="QUL99349.1"/>
    </source>
</evidence>
<dbReference type="PANTHER" id="PTHR46066">
    <property type="entry name" value="CHITINASE DOMAIN-CONTAINING PROTEIN 1 FAMILY MEMBER"/>
    <property type="match status" value="1"/>
</dbReference>
<organism evidence="2">
    <name type="scientific">Candidatus Fermentithermobacillus carboniphilus</name>
    <dbReference type="NCBI Taxonomy" id="3085328"/>
    <lineage>
        <taxon>Bacteria</taxon>
        <taxon>Bacillati</taxon>
        <taxon>Bacillota</taxon>
        <taxon>Candidatus Fermentithermobacillia</taxon>
        <taxon>Candidatus Fermentithermobacillales</taxon>
        <taxon>Candidatus Fermentithermobacillaceae</taxon>
        <taxon>Candidatus Fermentithermobacillus</taxon>
    </lineage>
</organism>
<dbReference type="SMART" id="SM00636">
    <property type="entry name" value="Glyco_18"/>
    <property type="match status" value="1"/>
</dbReference>
<name>A0AAT9LE86_9FIRM</name>
<keyword evidence="2" id="KW-0378">Hydrolase</keyword>
<dbReference type="PANTHER" id="PTHR46066:SF2">
    <property type="entry name" value="CHITINASE DOMAIN-CONTAINING PROTEIN 1"/>
    <property type="match status" value="1"/>
</dbReference>
<dbReference type="InterPro" id="IPR029070">
    <property type="entry name" value="Chitinase_insertion_sf"/>
</dbReference>
<dbReference type="AlphaFoldDB" id="A0AAT9LE86"/>
<sequence length="348" mass="39787">MAAQSWPGWGIKERLPDNNPYFIDSDWYYANEDIARQDLQLHARQIDHLIPFWFGITEEGGLNSDVDQEAERIAEEAGIPILAIIHNYSSREYGPLVHRVLTNEAIRRNLIRNIVRLVRARQYSGVNIDFQFVPPRDRPNLTAFMRELYEALAPLRKQVTISVPAELEENPQHPFSGAFSYRDLARYSDYLYVLAYDEHFATPGPVASIGFVRRVMDFAETQVPVVKLKLGIPVYGYDWVQPGGFPLTLSYADAIETAQAHGATIIYNEEAQEPHFTYTADVVRHIVWFEDVRSFLVKLEAVLRRMWRGIGVWRLGQEDPRIWALVDGRGLPTISQETPGTRLSDSAG</sequence>
<reference evidence="2" key="2">
    <citation type="journal article" date="2023" name="Biology">
        <title>Prokaryotic Life Associated with Coal-Fire Gas Vents Revealed by Metagenomics.</title>
        <authorList>
            <person name="Kadnikov V.V."/>
            <person name="Mardanov A.V."/>
            <person name="Beletsky A.V."/>
            <person name="Karnachuk O.V."/>
            <person name="Ravin N.V."/>
        </authorList>
    </citation>
    <scope>NUCLEOTIDE SEQUENCE</scope>
    <source>
        <strain evidence="2">Bu02</strain>
    </source>
</reference>
<dbReference type="InterPro" id="IPR017853">
    <property type="entry name" value="GH"/>
</dbReference>
<dbReference type="SUPFAM" id="SSF51445">
    <property type="entry name" value="(Trans)glycosidases"/>
    <property type="match status" value="1"/>
</dbReference>
<dbReference type="GO" id="GO:0005975">
    <property type="term" value="P:carbohydrate metabolic process"/>
    <property type="evidence" value="ECO:0007669"/>
    <property type="project" value="InterPro"/>
</dbReference>
<protein>
    <submittedName>
        <fullName evidence="2">Glycoside hydrolase</fullName>
    </submittedName>
</protein>
<dbReference type="Pfam" id="PF00704">
    <property type="entry name" value="Glyco_hydro_18"/>
    <property type="match status" value="1"/>
</dbReference>
<dbReference type="GO" id="GO:0008061">
    <property type="term" value="F:chitin binding"/>
    <property type="evidence" value="ECO:0007669"/>
    <property type="project" value="InterPro"/>
</dbReference>